<dbReference type="EMBL" id="PDLM01000004">
    <property type="protein sequence ID" value="RDW80086.1"/>
    <property type="molecule type" value="Genomic_DNA"/>
</dbReference>
<evidence type="ECO:0000313" key="1">
    <source>
        <dbReference type="EMBL" id="RDW80086.1"/>
    </source>
</evidence>
<organism evidence="1 2">
    <name type="scientific">Coleophoma cylindrospora</name>
    <dbReference type="NCBI Taxonomy" id="1849047"/>
    <lineage>
        <taxon>Eukaryota</taxon>
        <taxon>Fungi</taxon>
        <taxon>Dikarya</taxon>
        <taxon>Ascomycota</taxon>
        <taxon>Pezizomycotina</taxon>
        <taxon>Leotiomycetes</taxon>
        <taxon>Helotiales</taxon>
        <taxon>Dermateaceae</taxon>
        <taxon>Coleophoma</taxon>
    </lineage>
</organism>
<gene>
    <name evidence="1" type="ORF">BP6252_04724</name>
</gene>
<reference evidence="1 2" key="1">
    <citation type="journal article" date="2018" name="IMA Fungus">
        <title>IMA Genome-F 9: Draft genome sequence of Annulohypoxylon stygium, Aspergillus mulundensis, Berkeleyomyces basicola (syn. Thielaviopsis basicola), Ceratocystis smalleyi, two Cercospora beticola strains, Coleophoma cylindrospora, Fusarium fracticaudum, Phialophora cf. hyalina, and Morchella septimelata.</title>
        <authorList>
            <person name="Wingfield B.D."/>
            <person name="Bills G.F."/>
            <person name="Dong Y."/>
            <person name="Huang W."/>
            <person name="Nel W.J."/>
            <person name="Swalarsk-Parry B.S."/>
            <person name="Vaghefi N."/>
            <person name="Wilken P.M."/>
            <person name="An Z."/>
            <person name="de Beer Z.W."/>
            <person name="De Vos L."/>
            <person name="Chen L."/>
            <person name="Duong T.A."/>
            <person name="Gao Y."/>
            <person name="Hammerbacher A."/>
            <person name="Kikkert J.R."/>
            <person name="Li Y."/>
            <person name="Li H."/>
            <person name="Li K."/>
            <person name="Li Q."/>
            <person name="Liu X."/>
            <person name="Ma X."/>
            <person name="Naidoo K."/>
            <person name="Pethybridge S.J."/>
            <person name="Sun J."/>
            <person name="Steenkamp E.T."/>
            <person name="van der Nest M.A."/>
            <person name="van Wyk S."/>
            <person name="Wingfield M.J."/>
            <person name="Xiong C."/>
            <person name="Yue Q."/>
            <person name="Zhang X."/>
        </authorList>
    </citation>
    <scope>NUCLEOTIDE SEQUENCE [LARGE SCALE GENOMIC DNA]</scope>
    <source>
        <strain evidence="1 2">BP6252</strain>
    </source>
</reference>
<dbReference type="OrthoDB" id="4493865at2759"/>
<evidence type="ECO:0000313" key="2">
    <source>
        <dbReference type="Proteomes" id="UP000256645"/>
    </source>
</evidence>
<comment type="caution">
    <text evidence="1">The sequence shown here is derived from an EMBL/GenBank/DDBJ whole genome shotgun (WGS) entry which is preliminary data.</text>
</comment>
<accession>A0A3D8S1F3</accession>
<dbReference type="Proteomes" id="UP000256645">
    <property type="component" value="Unassembled WGS sequence"/>
</dbReference>
<dbReference type="AlphaFoldDB" id="A0A3D8S1F3"/>
<proteinExistence type="predicted"/>
<protein>
    <submittedName>
        <fullName evidence="1">Uncharacterized protein</fullName>
    </submittedName>
</protein>
<sequence length="131" mass="14246">MSAPTSMNQQQFAAAQLADQARLPWAWDTRGKTSTPYAPVISGKWWSQSAADLVRMASDVRRNWSHIGRIMETELGEELTGDDRCQYCRSDGQALLGGTSQAGLPARNFLYALPGCAACGWLLDLEAPPAS</sequence>
<keyword evidence="2" id="KW-1185">Reference proteome</keyword>
<name>A0A3D8S1F3_9HELO</name>